<dbReference type="EMBL" id="JACHXI010000008">
    <property type="protein sequence ID" value="MBB3103563.1"/>
    <property type="molecule type" value="Genomic_DNA"/>
</dbReference>
<evidence type="ECO:0000313" key="2">
    <source>
        <dbReference type="Proteomes" id="UP000549250"/>
    </source>
</evidence>
<sequence>MTRQMFEAGLQEAKVLPVLDFNLRKQGQFRSQR</sequence>
<organism evidence="1 2">
    <name type="scientific">Azomonas macrocytogenes</name>
    <name type="common">Azotobacter macrocytogenes</name>
    <dbReference type="NCBI Taxonomy" id="69962"/>
    <lineage>
        <taxon>Bacteria</taxon>
        <taxon>Pseudomonadati</taxon>
        <taxon>Pseudomonadota</taxon>
        <taxon>Gammaproteobacteria</taxon>
        <taxon>Pseudomonadales</taxon>
        <taxon>Pseudomonadaceae</taxon>
        <taxon>Azomonas</taxon>
    </lineage>
</organism>
<proteinExistence type="predicted"/>
<gene>
    <name evidence="1" type="ORF">FHR87_001959</name>
</gene>
<evidence type="ECO:0000313" key="1">
    <source>
        <dbReference type="EMBL" id="MBB3103563.1"/>
    </source>
</evidence>
<comment type="caution">
    <text evidence="1">The sequence shown here is derived from an EMBL/GenBank/DDBJ whole genome shotgun (WGS) entry which is preliminary data.</text>
</comment>
<accession>A0A839T7B6</accession>
<name>A0A839T7B6_AZOMA</name>
<dbReference type="AlphaFoldDB" id="A0A839T7B6"/>
<keyword evidence="2" id="KW-1185">Reference proteome</keyword>
<protein>
    <submittedName>
        <fullName evidence="1">Uncharacterized protein</fullName>
    </submittedName>
</protein>
<reference evidence="1 2" key="1">
    <citation type="submission" date="2020-08" db="EMBL/GenBank/DDBJ databases">
        <title>Genomic Encyclopedia of Type Strains, Phase III (KMG-III): the genomes of soil and plant-associated and newly described type strains.</title>
        <authorList>
            <person name="Whitman W."/>
        </authorList>
    </citation>
    <scope>NUCLEOTIDE SEQUENCE [LARGE SCALE GENOMIC DNA]</scope>
    <source>
        <strain evidence="1 2">CECT 4462</strain>
    </source>
</reference>
<dbReference type="Proteomes" id="UP000549250">
    <property type="component" value="Unassembled WGS sequence"/>
</dbReference>